<evidence type="ECO:0000256" key="1">
    <source>
        <dbReference type="ARBA" id="ARBA00022679"/>
    </source>
</evidence>
<organism evidence="4 5">
    <name type="scientific">Streptomyces spinosisporus</name>
    <dbReference type="NCBI Taxonomy" id="2927582"/>
    <lineage>
        <taxon>Bacteria</taxon>
        <taxon>Bacillati</taxon>
        <taxon>Actinomycetota</taxon>
        <taxon>Actinomycetes</taxon>
        <taxon>Kitasatosporales</taxon>
        <taxon>Streptomycetaceae</taxon>
        <taxon>Streptomyces</taxon>
    </lineage>
</organism>
<reference evidence="4" key="1">
    <citation type="submission" date="2022-03" db="EMBL/GenBank/DDBJ databases">
        <title>Streptomyces 7R015 and 7R016 isolated from Barleria lupulina in Thailand.</title>
        <authorList>
            <person name="Kanchanasin P."/>
            <person name="Phongsopitanun W."/>
            <person name="Tanasupawat S."/>
        </authorList>
    </citation>
    <scope>NUCLEOTIDE SEQUENCE</scope>
    <source>
        <strain evidence="4">7R016</strain>
    </source>
</reference>
<dbReference type="RefSeq" id="WP_242713792.1">
    <property type="nucleotide sequence ID" value="NZ_JALDAX010000037.1"/>
</dbReference>
<dbReference type="InterPro" id="IPR000182">
    <property type="entry name" value="GNAT_dom"/>
</dbReference>
<accession>A0ABS9XX38</accession>
<feature type="domain" description="N-acetyltransferase" evidence="3">
    <location>
        <begin position="110"/>
        <end position="239"/>
    </location>
</feature>
<dbReference type="InterPro" id="IPR050680">
    <property type="entry name" value="YpeA/RimI_acetyltransf"/>
</dbReference>
<evidence type="ECO:0000313" key="5">
    <source>
        <dbReference type="Proteomes" id="UP001165270"/>
    </source>
</evidence>
<dbReference type="EMBL" id="JALDAX010000037">
    <property type="protein sequence ID" value="MCI3246460.1"/>
    <property type="molecule type" value="Genomic_DNA"/>
</dbReference>
<dbReference type="EC" id="2.3.1.-" evidence="4"/>
<dbReference type="SUPFAM" id="SSF55729">
    <property type="entry name" value="Acyl-CoA N-acyltransferases (Nat)"/>
    <property type="match status" value="1"/>
</dbReference>
<keyword evidence="1 4" id="KW-0808">Transferase</keyword>
<dbReference type="Gene3D" id="3.40.630.30">
    <property type="match status" value="1"/>
</dbReference>
<proteinExistence type="predicted"/>
<dbReference type="GO" id="GO:0016746">
    <property type="term" value="F:acyltransferase activity"/>
    <property type="evidence" value="ECO:0007669"/>
    <property type="project" value="UniProtKB-KW"/>
</dbReference>
<dbReference type="Proteomes" id="UP001165270">
    <property type="component" value="Unassembled WGS sequence"/>
</dbReference>
<dbReference type="PANTHER" id="PTHR43420:SF3">
    <property type="entry name" value="N-ACETYLTRANSFERASE DOMAIN-CONTAINING PROTEIN"/>
    <property type="match status" value="1"/>
</dbReference>
<dbReference type="InterPro" id="IPR016181">
    <property type="entry name" value="Acyl_CoA_acyltransferase"/>
</dbReference>
<gene>
    <name evidence="4" type="ORF">MQN93_42945</name>
</gene>
<evidence type="ECO:0000313" key="4">
    <source>
        <dbReference type="EMBL" id="MCI3246460.1"/>
    </source>
</evidence>
<dbReference type="PROSITE" id="PS51186">
    <property type="entry name" value="GNAT"/>
    <property type="match status" value="1"/>
</dbReference>
<keyword evidence="2 4" id="KW-0012">Acyltransferase</keyword>
<sequence>MDLTGPERMLADMAHVLDNPVYASLSSSQHAHLVRSRGRALRYLNEVSPFMGLPDSPSAQDWADACELLDAESAAVVHGPTAFPPSVEVVDQFGVLQMTASPGAEGTEDPRAAHLSSADVPEMLDLAGRTAPGPFFTRTIDLGAYVGVRKEGELIAMAGERMVAQGWVEISAVCTSPEHQGKGLGSGLIRTLTARITRRGARPYLHVAASNTNAINLYKHLGFAIRRELTVSVLRRSDGTASDSR</sequence>
<dbReference type="Pfam" id="PF08445">
    <property type="entry name" value="FR47"/>
    <property type="match status" value="1"/>
</dbReference>
<comment type="caution">
    <text evidence="4">The sequence shown here is derived from an EMBL/GenBank/DDBJ whole genome shotgun (WGS) entry which is preliminary data.</text>
</comment>
<name>A0ABS9XX38_9ACTN</name>
<evidence type="ECO:0000256" key="2">
    <source>
        <dbReference type="ARBA" id="ARBA00023315"/>
    </source>
</evidence>
<keyword evidence="5" id="KW-1185">Reference proteome</keyword>
<evidence type="ECO:0000259" key="3">
    <source>
        <dbReference type="PROSITE" id="PS51186"/>
    </source>
</evidence>
<dbReference type="CDD" id="cd04301">
    <property type="entry name" value="NAT_SF"/>
    <property type="match status" value="1"/>
</dbReference>
<dbReference type="InterPro" id="IPR013653">
    <property type="entry name" value="GCN5-like_dom"/>
</dbReference>
<dbReference type="PANTHER" id="PTHR43420">
    <property type="entry name" value="ACETYLTRANSFERASE"/>
    <property type="match status" value="1"/>
</dbReference>
<protein>
    <submittedName>
        <fullName evidence="4">GNAT family N-acetyltransferase</fullName>
        <ecNumber evidence="4">2.3.1.-</ecNumber>
    </submittedName>
</protein>